<name>A0A1Y2DW17_9PEZI</name>
<dbReference type="AlphaFoldDB" id="A0A1Y2DW17"/>
<keyword evidence="1" id="KW-0732">Signal</keyword>
<dbReference type="InterPro" id="IPR011024">
    <property type="entry name" value="G_crystallin-like"/>
</dbReference>
<comment type="caution">
    <text evidence="2">The sequence shown here is derived from an EMBL/GenBank/DDBJ whole genome shotgun (WGS) entry which is preliminary data.</text>
</comment>
<protein>
    <recommendedName>
        <fullName evidence="4">Beta/gamma crystallin 'Greek key' domain-containing protein</fullName>
    </recommendedName>
</protein>
<reference evidence="2 3" key="1">
    <citation type="submission" date="2016-07" db="EMBL/GenBank/DDBJ databases">
        <title>Pervasive Adenine N6-methylation of Active Genes in Fungi.</title>
        <authorList>
            <consortium name="DOE Joint Genome Institute"/>
            <person name="Mondo S.J."/>
            <person name="Dannebaum R.O."/>
            <person name="Kuo R.C."/>
            <person name="Labutti K."/>
            <person name="Haridas S."/>
            <person name="Kuo A."/>
            <person name="Salamov A."/>
            <person name="Ahrendt S.R."/>
            <person name="Lipzen A."/>
            <person name="Sullivan W."/>
            <person name="Andreopoulos W.B."/>
            <person name="Clum A."/>
            <person name="Lindquist E."/>
            <person name="Daum C."/>
            <person name="Ramamoorthy G.K."/>
            <person name="Gryganskyi A."/>
            <person name="Culley D."/>
            <person name="Magnuson J.K."/>
            <person name="James T.Y."/>
            <person name="O'Malley M.A."/>
            <person name="Stajich J.E."/>
            <person name="Spatafora J.W."/>
            <person name="Visel A."/>
            <person name="Grigoriev I.V."/>
        </authorList>
    </citation>
    <scope>NUCLEOTIDE SEQUENCE [LARGE SCALE GENOMIC DNA]</scope>
    <source>
        <strain evidence="2 3">CBS 129021</strain>
    </source>
</reference>
<dbReference type="InParanoid" id="A0A1Y2DW17"/>
<keyword evidence="3" id="KW-1185">Reference proteome</keyword>
<gene>
    <name evidence="2" type="ORF">BCR38DRAFT_486198</name>
</gene>
<dbReference type="SUPFAM" id="SSF49695">
    <property type="entry name" value="gamma-Crystallin-like"/>
    <property type="match status" value="1"/>
</dbReference>
<dbReference type="EMBL" id="MCFJ01000008">
    <property type="protein sequence ID" value="ORY63458.1"/>
    <property type="molecule type" value="Genomic_DNA"/>
</dbReference>
<feature type="chain" id="PRO_5012078924" description="Beta/gamma crystallin 'Greek key' domain-containing protein" evidence="1">
    <location>
        <begin position="17"/>
        <end position="95"/>
    </location>
</feature>
<evidence type="ECO:0000313" key="2">
    <source>
        <dbReference type="EMBL" id="ORY63458.1"/>
    </source>
</evidence>
<organism evidence="2 3">
    <name type="scientific">Pseudomassariella vexata</name>
    <dbReference type="NCBI Taxonomy" id="1141098"/>
    <lineage>
        <taxon>Eukaryota</taxon>
        <taxon>Fungi</taxon>
        <taxon>Dikarya</taxon>
        <taxon>Ascomycota</taxon>
        <taxon>Pezizomycotina</taxon>
        <taxon>Sordariomycetes</taxon>
        <taxon>Xylariomycetidae</taxon>
        <taxon>Amphisphaeriales</taxon>
        <taxon>Pseudomassariaceae</taxon>
        <taxon>Pseudomassariella</taxon>
    </lineage>
</organism>
<dbReference type="GeneID" id="63780210"/>
<dbReference type="RefSeq" id="XP_040715115.1">
    <property type="nucleotide sequence ID" value="XM_040863998.1"/>
</dbReference>
<evidence type="ECO:0000313" key="3">
    <source>
        <dbReference type="Proteomes" id="UP000193689"/>
    </source>
</evidence>
<sequence>MKFLSTMLGFAALTSAAPYASIPANNASVPANNTRETRIATLWDASQFQGSSYNIEVATRCDSLVHTFMNLATSWKVSEGWYCVFYEYVPFPSSP</sequence>
<evidence type="ECO:0008006" key="4">
    <source>
        <dbReference type="Google" id="ProtNLM"/>
    </source>
</evidence>
<dbReference type="Proteomes" id="UP000193689">
    <property type="component" value="Unassembled WGS sequence"/>
</dbReference>
<evidence type="ECO:0000256" key="1">
    <source>
        <dbReference type="SAM" id="SignalP"/>
    </source>
</evidence>
<feature type="signal peptide" evidence="1">
    <location>
        <begin position="1"/>
        <end position="16"/>
    </location>
</feature>
<proteinExistence type="predicted"/>
<accession>A0A1Y2DW17</accession>